<evidence type="ECO:0000256" key="1">
    <source>
        <dbReference type="SAM" id="MobiDB-lite"/>
    </source>
</evidence>
<dbReference type="PANTHER" id="PTHR23333">
    <property type="entry name" value="UBX DOMAIN CONTAINING PROTEIN"/>
    <property type="match status" value="1"/>
</dbReference>
<dbReference type="GO" id="GO:0061025">
    <property type="term" value="P:membrane fusion"/>
    <property type="evidence" value="ECO:0007669"/>
    <property type="project" value="TreeGrafter"/>
</dbReference>
<organism evidence="3 4">
    <name type="scientific">Entamoeba histolytica</name>
    <dbReference type="NCBI Taxonomy" id="5759"/>
    <lineage>
        <taxon>Eukaryota</taxon>
        <taxon>Amoebozoa</taxon>
        <taxon>Evosea</taxon>
        <taxon>Archamoebae</taxon>
        <taxon>Mastigamoebida</taxon>
        <taxon>Entamoebidae</taxon>
        <taxon>Entamoeba</taxon>
    </lineage>
</organism>
<dbReference type="VEuPathDB" id="AmoebaDB:KM1_175520"/>
<feature type="compositionally biased region" description="Basic and acidic residues" evidence="1">
    <location>
        <begin position="8"/>
        <end position="17"/>
    </location>
</feature>
<dbReference type="GO" id="GO:0000045">
    <property type="term" value="P:autophagosome assembly"/>
    <property type="evidence" value="ECO:0007669"/>
    <property type="project" value="TreeGrafter"/>
</dbReference>
<dbReference type="Pfam" id="PF08059">
    <property type="entry name" value="SEP"/>
    <property type="match status" value="1"/>
</dbReference>
<dbReference type="GO" id="GO:0005634">
    <property type="term" value="C:nucleus"/>
    <property type="evidence" value="ECO:0007669"/>
    <property type="project" value="TreeGrafter"/>
</dbReference>
<dbReference type="GO" id="GO:0043130">
    <property type="term" value="F:ubiquitin binding"/>
    <property type="evidence" value="ECO:0007669"/>
    <property type="project" value="TreeGrafter"/>
</dbReference>
<dbReference type="OMA" id="SEVYHPP"/>
<dbReference type="PANTHER" id="PTHR23333:SF20">
    <property type="entry name" value="NSFL1 COFACTOR P47"/>
    <property type="match status" value="1"/>
</dbReference>
<dbReference type="InterPro" id="IPR029071">
    <property type="entry name" value="Ubiquitin-like_domsf"/>
</dbReference>
<feature type="domain" description="SEP" evidence="2">
    <location>
        <begin position="64"/>
        <end position="129"/>
    </location>
</feature>
<dbReference type="GO" id="GO:0043161">
    <property type="term" value="P:proteasome-mediated ubiquitin-dependent protein catabolic process"/>
    <property type="evidence" value="ECO:0007669"/>
    <property type="project" value="TreeGrafter"/>
</dbReference>
<dbReference type="GO" id="GO:0031468">
    <property type="term" value="P:nuclear membrane reassembly"/>
    <property type="evidence" value="ECO:0007669"/>
    <property type="project" value="TreeGrafter"/>
</dbReference>
<dbReference type="VEuPathDB" id="AmoebaDB:EHI7A_093710"/>
<comment type="caution">
    <text evidence="3">The sequence shown here is derived from an EMBL/GenBank/DDBJ whole genome shotgun (WGS) entry which is preliminary data.</text>
</comment>
<reference evidence="3 4" key="1">
    <citation type="submission" date="2016-05" db="EMBL/GenBank/DDBJ databases">
        <title>First whole genome sequencing of Entamoeba histolytica HM1:IMSS-clone-6.</title>
        <authorList>
            <person name="Mukherjee Avik.K."/>
            <person name="Izumyama S."/>
            <person name="Nakada-Tsukui K."/>
            <person name="Nozaki T."/>
        </authorList>
    </citation>
    <scope>NUCLEOTIDE SEQUENCE [LARGE SCALE GENOMIC DNA]</scope>
    <source>
        <strain evidence="3 4">HM1:IMSS clone 6</strain>
    </source>
</reference>
<dbReference type="InterPro" id="IPR036241">
    <property type="entry name" value="NSFL1C_SEP_dom_sf"/>
</dbReference>
<evidence type="ECO:0000313" key="3">
    <source>
        <dbReference type="EMBL" id="GAT91692.1"/>
    </source>
</evidence>
<dbReference type="InterPro" id="IPR001012">
    <property type="entry name" value="UBX_dom"/>
</dbReference>
<dbReference type="EMBL" id="BDEQ01000001">
    <property type="protein sequence ID" value="GAT91692.1"/>
    <property type="molecule type" value="Genomic_DNA"/>
</dbReference>
<dbReference type="GO" id="GO:0005829">
    <property type="term" value="C:cytosol"/>
    <property type="evidence" value="ECO:0007669"/>
    <property type="project" value="TreeGrafter"/>
</dbReference>
<evidence type="ECO:0000259" key="2">
    <source>
        <dbReference type="PROSITE" id="PS51399"/>
    </source>
</evidence>
<dbReference type="Proteomes" id="UP000078387">
    <property type="component" value="Unassembled WGS sequence"/>
</dbReference>
<gene>
    <name evidence="3" type="ORF">CL6EHI_148540</name>
</gene>
<evidence type="ECO:0000313" key="4">
    <source>
        <dbReference type="Proteomes" id="UP000078387"/>
    </source>
</evidence>
<protein>
    <recommendedName>
        <fullName evidence="2">SEP domain-containing protein</fullName>
    </recommendedName>
</protein>
<dbReference type="SMART" id="SM00553">
    <property type="entry name" value="SEP"/>
    <property type="match status" value="1"/>
</dbReference>
<dbReference type="PROSITE" id="PS51399">
    <property type="entry name" value="SEP"/>
    <property type="match status" value="1"/>
</dbReference>
<feature type="region of interest" description="Disordered" evidence="1">
    <location>
        <begin position="1"/>
        <end position="29"/>
    </location>
</feature>
<proteinExistence type="predicted"/>
<dbReference type="VEuPathDB" id="AmoebaDB:EHI8A_114060"/>
<dbReference type="Gene3D" id="3.30.420.210">
    <property type="entry name" value="SEP domain"/>
    <property type="match status" value="1"/>
</dbReference>
<dbReference type="VEuPathDB" id="AmoebaDB:EHI_148540"/>
<dbReference type="SUPFAM" id="SSF102848">
    <property type="entry name" value="NSFL1 (p97 ATPase) cofactor p47, SEP domain"/>
    <property type="match status" value="1"/>
</dbReference>
<dbReference type="Pfam" id="PF00789">
    <property type="entry name" value="UBX"/>
    <property type="match status" value="1"/>
</dbReference>
<dbReference type="SUPFAM" id="SSF54236">
    <property type="entry name" value="Ubiquitin-like"/>
    <property type="match status" value="1"/>
</dbReference>
<sequence length="242" mass="26932">MSTIHGFSDLKKEDKPKGQGFFNGGEKGGVEFYANDDANEAYRTAEKTASTNNGNSSHDPRKKDLILNVVMYKNGFIVNDGPLRNYEDPNNKQFIDDVTKGFIPQEYLQQAQHNNIAINLTNSTQTIFSGHTSTATTHSISFTGTGNSIGKSNATNFKVTGSIPTLDISKPTTNIKVRFIDGKQKVFKVNQDWTVSQIYALIKKETNINEFRLVAIPNRNIEMNEMTVMEAKIANSSLIQQK</sequence>
<dbReference type="Gene3D" id="3.10.20.90">
    <property type="entry name" value="Phosphatidylinositol 3-kinase Catalytic Subunit, Chain A, domain 1"/>
    <property type="match status" value="1"/>
</dbReference>
<dbReference type="GO" id="GO:0007030">
    <property type="term" value="P:Golgi organization"/>
    <property type="evidence" value="ECO:0007669"/>
    <property type="project" value="TreeGrafter"/>
</dbReference>
<dbReference type="VEuPathDB" id="AmoebaDB:EHI5A_142770"/>
<dbReference type="AlphaFoldDB" id="A0A5K1V557"/>
<accession>A0A5K1V557</accession>
<dbReference type="InterPro" id="IPR012989">
    <property type="entry name" value="SEP_domain"/>
</dbReference>
<name>A0A5K1V557_ENTHI</name>